<dbReference type="AlphaFoldDB" id="A0AAW2GHD0"/>
<reference evidence="2 3" key="1">
    <citation type="submission" date="2023-03" db="EMBL/GenBank/DDBJ databases">
        <title>High recombination rates correlate with genetic variation in Cardiocondyla obscurior ants.</title>
        <authorList>
            <person name="Errbii M."/>
        </authorList>
    </citation>
    <scope>NUCLEOTIDE SEQUENCE [LARGE SCALE GENOMIC DNA]</scope>
    <source>
        <strain evidence="2">Alpha-2009</strain>
        <tissue evidence="2">Whole body</tissue>
    </source>
</reference>
<feature type="transmembrane region" description="Helical" evidence="1">
    <location>
        <begin position="317"/>
        <end position="342"/>
    </location>
</feature>
<evidence type="ECO:0000256" key="1">
    <source>
        <dbReference type="SAM" id="Phobius"/>
    </source>
</evidence>
<keyword evidence="1" id="KW-1133">Transmembrane helix</keyword>
<gene>
    <name evidence="2" type="ORF">PUN28_004720</name>
</gene>
<proteinExistence type="predicted"/>
<feature type="transmembrane region" description="Helical" evidence="1">
    <location>
        <begin position="223"/>
        <end position="246"/>
    </location>
</feature>
<keyword evidence="1" id="KW-0812">Transmembrane</keyword>
<name>A0AAW2GHD0_9HYME</name>
<feature type="transmembrane region" description="Helical" evidence="1">
    <location>
        <begin position="258"/>
        <end position="275"/>
    </location>
</feature>
<accession>A0AAW2GHD0</accession>
<keyword evidence="1" id="KW-0472">Membrane</keyword>
<dbReference type="Proteomes" id="UP001430953">
    <property type="component" value="Unassembled WGS sequence"/>
</dbReference>
<evidence type="ECO:0000313" key="3">
    <source>
        <dbReference type="Proteomes" id="UP001430953"/>
    </source>
</evidence>
<protein>
    <submittedName>
        <fullName evidence="2">Uncharacterized protein</fullName>
    </submittedName>
</protein>
<sequence>MCYSFINILKYQESPRWALFVIVIKYNSRPARNIINIYKEGQKYNFQNCFPTPIIWPFRAIDVKEHKRRDSPTRKSISRYGRHKFEISRTVSFFLLYENFIYGAYNKVHVVVIDSVPRVGHLEHCFCPLSIRFVISLEYRLLFQLVSVTLYTTLYSFNASSWRPCLHCHYYPTFRFVYLSFCLPYFLRRPYNSLLSFLIIRIFAFRQCLITLCLFVSSLSSDVTIYSTSSTLSIFLSFSLSFSFYLSLSLISRFLSGFVYIFIKIVEYIFAIKTAMDFEKTYGRETILPVLITNLQQIFSNLLFLNPLCGTLSLSTVRIVSVLSVICRQIVVFPFLLCLVFLSLRCVSHMTDIHNSMLRIVYLRTWSCVHFTRTLNLIARLLRERLCCVLFIISFLFLSYIIIIYIYYIHTIRTRDNNSTNVHVRFLFYRRIGKSRCIRASSVFLFSVYHSLWNEYAPIRNPLETDKYIYLYIYIYIYIPNAYKRVYSLLHSAGDRSSCCTRRVTFVTQRVV</sequence>
<dbReference type="EMBL" id="JADYXP020000004">
    <property type="protein sequence ID" value="KAL0125862.1"/>
    <property type="molecule type" value="Genomic_DNA"/>
</dbReference>
<organism evidence="2 3">
    <name type="scientific">Cardiocondyla obscurior</name>
    <dbReference type="NCBI Taxonomy" id="286306"/>
    <lineage>
        <taxon>Eukaryota</taxon>
        <taxon>Metazoa</taxon>
        <taxon>Ecdysozoa</taxon>
        <taxon>Arthropoda</taxon>
        <taxon>Hexapoda</taxon>
        <taxon>Insecta</taxon>
        <taxon>Pterygota</taxon>
        <taxon>Neoptera</taxon>
        <taxon>Endopterygota</taxon>
        <taxon>Hymenoptera</taxon>
        <taxon>Apocrita</taxon>
        <taxon>Aculeata</taxon>
        <taxon>Formicoidea</taxon>
        <taxon>Formicidae</taxon>
        <taxon>Myrmicinae</taxon>
        <taxon>Cardiocondyla</taxon>
    </lineage>
</organism>
<keyword evidence="3" id="KW-1185">Reference proteome</keyword>
<evidence type="ECO:0000313" key="2">
    <source>
        <dbReference type="EMBL" id="KAL0125862.1"/>
    </source>
</evidence>
<feature type="transmembrane region" description="Helical" evidence="1">
    <location>
        <begin position="386"/>
        <end position="408"/>
    </location>
</feature>
<comment type="caution">
    <text evidence="2">The sequence shown here is derived from an EMBL/GenBank/DDBJ whole genome shotgun (WGS) entry which is preliminary data.</text>
</comment>
<feature type="transmembrane region" description="Helical" evidence="1">
    <location>
        <begin position="194"/>
        <end position="217"/>
    </location>
</feature>